<evidence type="ECO:0000256" key="2">
    <source>
        <dbReference type="ARBA" id="ARBA00022692"/>
    </source>
</evidence>
<dbReference type="RefSeq" id="WP_062611182.1">
    <property type="nucleotide sequence ID" value="NZ_FCOX02000068.1"/>
</dbReference>
<dbReference type="InterPro" id="IPR011701">
    <property type="entry name" value="MFS"/>
</dbReference>
<feature type="transmembrane region" description="Helical" evidence="5">
    <location>
        <begin position="94"/>
        <end position="114"/>
    </location>
</feature>
<keyword evidence="2 5" id="KW-0812">Transmembrane</keyword>
<feature type="transmembrane region" description="Helical" evidence="5">
    <location>
        <begin position="253"/>
        <end position="276"/>
    </location>
</feature>
<sequence length="459" mass="49520">MSNRHELETSTATVTSEAARTVGHRRYGIAVGLLVVLALGYTDRVNFSIAGPNIIRAFGLTHGEFGILSSAFSWSYLLFLLPASVLFDRAGAKLLLPGAIVVWSIAAAITGLATGFGFLVAARLLLGFGEAPIYTGTNFIAREWSPVNERGFFIGLACSGALVGPAIGSVFCAYIIRMYTWEASFIVLGLVGFVVAAVWYAVYDKPTKARWLDEGERAYILDSQSAGARRDPSAYQARPHVTFKSLLKLKTMWGLIITNACLGYTVYLFLAFLPLYLVDARGMREFGAGWITGLIYAAGGIGGLTVVAISDRLISSKPAEQRKTLRRRSAVLTQLLCLPLLFVPFLPDGYPIIVAIMWVSAFNYASTTLNWTLASDLSPNNPSIGRMLGLIMVGGNVAGLLAPIITGYLFDWTKSYTAPFLLAGAMPIISALATWTLSREEITSGQSTHRKDAPSNAAD</sequence>
<comment type="subcellular location">
    <subcellularLocation>
        <location evidence="1">Membrane</location>
        <topology evidence="1">Multi-pass membrane protein</topology>
    </subcellularLocation>
</comment>
<organism evidence="7 8">
    <name type="scientific">Caballeronia calidae</name>
    <dbReference type="NCBI Taxonomy" id="1777139"/>
    <lineage>
        <taxon>Bacteria</taxon>
        <taxon>Pseudomonadati</taxon>
        <taxon>Pseudomonadota</taxon>
        <taxon>Betaproteobacteria</taxon>
        <taxon>Burkholderiales</taxon>
        <taxon>Burkholderiaceae</taxon>
        <taxon>Caballeronia</taxon>
    </lineage>
</organism>
<dbReference type="InterPro" id="IPR020846">
    <property type="entry name" value="MFS_dom"/>
</dbReference>
<evidence type="ECO:0000256" key="4">
    <source>
        <dbReference type="ARBA" id="ARBA00023136"/>
    </source>
</evidence>
<keyword evidence="4 5" id="KW-0472">Membrane</keyword>
<keyword evidence="3 5" id="KW-1133">Transmembrane helix</keyword>
<evidence type="ECO:0000256" key="1">
    <source>
        <dbReference type="ARBA" id="ARBA00004141"/>
    </source>
</evidence>
<dbReference type="PROSITE" id="PS50850">
    <property type="entry name" value="MFS"/>
    <property type="match status" value="1"/>
</dbReference>
<reference evidence="7" key="1">
    <citation type="submission" date="2016-01" db="EMBL/GenBank/DDBJ databases">
        <authorList>
            <person name="Peeters C."/>
        </authorList>
    </citation>
    <scope>NUCLEOTIDE SEQUENCE</scope>
    <source>
        <strain evidence="7">LMG 29321</strain>
    </source>
</reference>
<evidence type="ECO:0000313" key="7">
    <source>
        <dbReference type="EMBL" id="SAL04765.1"/>
    </source>
</evidence>
<proteinExistence type="predicted"/>
<evidence type="ECO:0000259" key="6">
    <source>
        <dbReference type="PROSITE" id="PS50850"/>
    </source>
</evidence>
<dbReference type="AlphaFoldDB" id="A0A158ED12"/>
<feature type="transmembrane region" description="Helical" evidence="5">
    <location>
        <begin position="352"/>
        <end position="375"/>
    </location>
</feature>
<comment type="caution">
    <text evidence="7">The sequence shown here is derived from an EMBL/GenBank/DDBJ whole genome shotgun (WGS) entry which is preliminary data.</text>
</comment>
<dbReference type="PANTHER" id="PTHR11662">
    <property type="entry name" value="SOLUTE CARRIER FAMILY 17"/>
    <property type="match status" value="1"/>
</dbReference>
<protein>
    <submittedName>
        <fullName evidence="7">Major facilitator transporter</fullName>
    </submittedName>
</protein>
<evidence type="ECO:0000256" key="5">
    <source>
        <dbReference type="SAM" id="Phobius"/>
    </source>
</evidence>
<dbReference type="Proteomes" id="UP000071859">
    <property type="component" value="Unassembled WGS sequence"/>
</dbReference>
<dbReference type="InterPro" id="IPR050382">
    <property type="entry name" value="MFS_Na/Anion_cotransporter"/>
</dbReference>
<feature type="transmembrane region" description="Helical" evidence="5">
    <location>
        <begin position="183"/>
        <end position="202"/>
    </location>
</feature>
<accession>A0A158ED12</accession>
<name>A0A158ED12_9BURK</name>
<dbReference type="GO" id="GO:0016020">
    <property type="term" value="C:membrane"/>
    <property type="evidence" value="ECO:0007669"/>
    <property type="project" value="UniProtKB-SubCell"/>
</dbReference>
<dbReference type="Gene3D" id="1.20.1250.20">
    <property type="entry name" value="MFS general substrate transporter like domains"/>
    <property type="match status" value="2"/>
</dbReference>
<dbReference type="EMBL" id="FCOX02000068">
    <property type="protein sequence ID" value="SAL04765.1"/>
    <property type="molecule type" value="Genomic_DNA"/>
</dbReference>
<keyword evidence="8" id="KW-1185">Reference proteome</keyword>
<feature type="transmembrane region" description="Helical" evidence="5">
    <location>
        <begin position="27"/>
        <end position="45"/>
    </location>
</feature>
<feature type="transmembrane region" description="Helical" evidence="5">
    <location>
        <begin position="416"/>
        <end position="437"/>
    </location>
</feature>
<dbReference type="Pfam" id="PF07690">
    <property type="entry name" value="MFS_1"/>
    <property type="match status" value="1"/>
</dbReference>
<dbReference type="InterPro" id="IPR036259">
    <property type="entry name" value="MFS_trans_sf"/>
</dbReference>
<dbReference type="SUPFAM" id="SSF103473">
    <property type="entry name" value="MFS general substrate transporter"/>
    <property type="match status" value="1"/>
</dbReference>
<feature type="transmembrane region" description="Helical" evidence="5">
    <location>
        <begin position="152"/>
        <end position="177"/>
    </location>
</feature>
<dbReference type="GO" id="GO:0022857">
    <property type="term" value="F:transmembrane transporter activity"/>
    <property type="evidence" value="ECO:0007669"/>
    <property type="project" value="InterPro"/>
</dbReference>
<evidence type="ECO:0000313" key="8">
    <source>
        <dbReference type="Proteomes" id="UP000071859"/>
    </source>
</evidence>
<feature type="transmembrane region" description="Helical" evidence="5">
    <location>
        <begin position="387"/>
        <end position="410"/>
    </location>
</feature>
<dbReference type="PANTHER" id="PTHR11662:SF399">
    <property type="entry name" value="FI19708P1-RELATED"/>
    <property type="match status" value="1"/>
</dbReference>
<dbReference type="OrthoDB" id="8596007at2"/>
<feature type="transmembrane region" description="Helical" evidence="5">
    <location>
        <begin position="65"/>
        <end position="87"/>
    </location>
</feature>
<feature type="transmembrane region" description="Helical" evidence="5">
    <location>
        <begin position="288"/>
        <end position="309"/>
    </location>
</feature>
<feature type="domain" description="Major facilitator superfamily (MFS) profile" evidence="6">
    <location>
        <begin position="29"/>
        <end position="442"/>
    </location>
</feature>
<gene>
    <name evidence="7" type="ORF">AWB78_07125</name>
</gene>
<evidence type="ECO:0000256" key="3">
    <source>
        <dbReference type="ARBA" id="ARBA00022989"/>
    </source>
</evidence>
<dbReference type="CDD" id="cd17319">
    <property type="entry name" value="MFS_ExuT_GudP_like"/>
    <property type="match status" value="1"/>
</dbReference>